<dbReference type="InterPro" id="IPR022452">
    <property type="entry name" value="MqsA"/>
</dbReference>
<gene>
    <name evidence="3" type="ORF">QJ522_07300</name>
</gene>
<sequence length="188" mass="21524">MQSGSRPRREKPTTGDICPSCGHKGTGRKEEEYEFPYGSGETEVMLKANVTCVACPNCGLKLIDQAQEEACHEAVCRHLGVMSPTQIRGLREMYRLKQREFAEVTSLGEATLSRWERGLTVQNRAYDNFLYLLGFEENMRRLRERTGILVMNSEKAPEEVTFRELVVTEEVLARQEEFQLRPCLTTEN</sequence>
<proteinExistence type="predicted"/>
<dbReference type="InterPro" id="IPR010982">
    <property type="entry name" value="Lambda_DNA-bd_dom_sf"/>
</dbReference>
<dbReference type="Pfam" id="PF15731">
    <property type="entry name" value="MqsA_antitoxin"/>
    <property type="match status" value="1"/>
</dbReference>
<feature type="region of interest" description="Disordered" evidence="1">
    <location>
        <begin position="1"/>
        <end position="28"/>
    </location>
</feature>
<dbReference type="NCBIfam" id="TIGR03830">
    <property type="entry name" value="CxxCG_CxxCG_HTH"/>
    <property type="match status" value="1"/>
</dbReference>
<evidence type="ECO:0000313" key="4">
    <source>
        <dbReference type="Proteomes" id="UP001431776"/>
    </source>
</evidence>
<accession>A0AAW6TZ87</accession>
<reference evidence="3" key="1">
    <citation type="submission" date="2023-05" db="EMBL/GenBank/DDBJ databases">
        <title>Anaerotaeda fermentans gen. nov., sp. nov., a novel anaerobic planctomycete of the new family within the order Sedimentisphaerales isolated from Taman Peninsula, Russia.</title>
        <authorList>
            <person name="Khomyakova M.A."/>
            <person name="Merkel A.Y."/>
            <person name="Slobodkin A.I."/>
        </authorList>
    </citation>
    <scope>NUCLEOTIDE SEQUENCE</scope>
    <source>
        <strain evidence="3">M17dextr</strain>
    </source>
</reference>
<dbReference type="InterPro" id="IPR022453">
    <property type="entry name" value="Znf_MqsA-type"/>
</dbReference>
<comment type="caution">
    <text evidence="3">The sequence shown here is derived from an EMBL/GenBank/DDBJ whole genome shotgun (WGS) entry which is preliminary data.</text>
</comment>
<dbReference type="Proteomes" id="UP001431776">
    <property type="component" value="Unassembled WGS sequence"/>
</dbReference>
<evidence type="ECO:0000313" key="3">
    <source>
        <dbReference type="EMBL" id="MDI6448848.1"/>
    </source>
</evidence>
<dbReference type="Gene3D" id="1.10.260.40">
    <property type="entry name" value="lambda repressor-like DNA-binding domains"/>
    <property type="match status" value="1"/>
</dbReference>
<dbReference type="EMBL" id="JASCXX010000007">
    <property type="protein sequence ID" value="MDI6448848.1"/>
    <property type="molecule type" value="Genomic_DNA"/>
</dbReference>
<dbReference type="InterPro" id="IPR001387">
    <property type="entry name" value="Cro/C1-type_HTH"/>
</dbReference>
<evidence type="ECO:0000259" key="2">
    <source>
        <dbReference type="PROSITE" id="PS50943"/>
    </source>
</evidence>
<dbReference type="NCBIfam" id="TIGR03831">
    <property type="entry name" value="YgiT_finger"/>
    <property type="match status" value="1"/>
</dbReference>
<dbReference type="InterPro" id="IPR032758">
    <property type="entry name" value="MqsA/HigA-2"/>
</dbReference>
<name>A0AAW6TZ87_9BACT</name>
<dbReference type="SUPFAM" id="SSF47413">
    <property type="entry name" value="lambda repressor-like DNA-binding domains"/>
    <property type="match status" value="1"/>
</dbReference>
<feature type="domain" description="HTH cro/C1-type" evidence="2">
    <location>
        <begin position="87"/>
        <end position="120"/>
    </location>
</feature>
<keyword evidence="4" id="KW-1185">Reference proteome</keyword>
<dbReference type="GO" id="GO:0003677">
    <property type="term" value="F:DNA binding"/>
    <property type="evidence" value="ECO:0007669"/>
    <property type="project" value="InterPro"/>
</dbReference>
<organism evidence="3 4">
    <name type="scientific">Anaerobaca lacustris</name>
    <dbReference type="NCBI Taxonomy" id="3044600"/>
    <lineage>
        <taxon>Bacteria</taxon>
        <taxon>Pseudomonadati</taxon>
        <taxon>Planctomycetota</taxon>
        <taxon>Phycisphaerae</taxon>
        <taxon>Sedimentisphaerales</taxon>
        <taxon>Anaerobacaceae</taxon>
        <taxon>Anaerobaca</taxon>
    </lineage>
</organism>
<evidence type="ECO:0000256" key="1">
    <source>
        <dbReference type="SAM" id="MobiDB-lite"/>
    </source>
</evidence>
<dbReference type="RefSeq" id="WP_349244259.1">
    <property type="nucleotide sequence ID" value="NZ_JASCXX010000007.1"/>
</dbReference>
<dbReference type="AlphaFoldDB" id="A0AAW6TZ87"/>
<dbReference type="PROSITE" id="PS50943">
    <property type="entry name" value="HTH_CROC1"/>
    <property type="match status" value="1"/>
</dbReference>
<dbReference type="CDD" id="cd00093">
    <property type="entry name" value="HTH_XRE"/>
    <property type="match status" value="1"/>
</dbReference>
<protein>
    <submittedName>
        <fullName evidence="3">Type II toxin-antitoxin system MqsA family antitoxin</fullName>
    </submittedName>
</protein>